<comment type="caution">
    <text evidence="1">The sequence shown here is derived from an EMBL/GenBank/DDBJ whole genome shotgun (WGS) entry which is preliminary data.</text>
</comment>
<dbReference type="Proteomes" id="UP001062846">
    <property type="component" value="Chromosome 10"/>
</dbReference>
<evidence type="ECO:0000313" key="1">
    <source>
        <dbReference type="EMBL" id="KAI8534997.1"/>
    </source>
</evidence>
<proteinExistence type="predicted"/>
<organism evidence="1 2">
    <name type="scientific">Rhododendron molle</name>
    <name type="common">Chinese azalea</name>
    <name type="synonym">Azalea mollis</name>
    <dbReference type="NCBI Taxonomy" id="49168"/>
    <lineage>
        <taxon>Eukaryota</taxon>
        <taxon>Viridiplantae</taxon>
        <taxon>Streptophyta</taxon>
        <taxon>Embryophyta</taxon>
        <taxon>Tracheophyta</taxon>
        <taxon>Spermatophyta</taxon>
        <taxon>Magnoliopsida</taxon>
        <taxon>eudicotyledons</taxon>
        <taxon>Gunneridae</taxon>
        <taxon>Pentapetalae</taxon>
        <taxon>asterids</taxon>
        <taxon>Ericales</taxon>
        <taxon>Ericaceae</taxon>
        <taxon>Ericoideae</taxon>
        <taxon>Rhodoreae</taxon>
        <taxon>Rhododendron</taxon>
    </lineage>
</organism>
<keyword evidence="2" id="KW-1185">Reference proteome</keyword>
<evidence type="ECO:0000313" key="2">
    <source>
        <dbReference type="Proteomes" id="UP001062846"/>
    </source>
</evidence>
<name>A0ACC0M2A3_RHOML</name>
<accession>A0ACC0M2A3</accession>
<sequence>MSFLVKHSSAPVDEEMTTTSRDPKRREKMGPRSEGFGEVVEGPVEEVEVADDWKGRRTWRDVGAAVVYFL</sequence>
<protein>
    <submittedName>
        <fullName evidence="1">Uncharacterized protein</fullName>
    </submittedName>
</protein>
<dbReference type="EMBL" id="CM046397">
    <property type="protein sequence ID" value="KAI8534997.1"/>
    <property type="molecule type" value="Genomic_DNA"/>
</dbReference>
<gene>
    <name evidence="1" type="ORF">RHMOL_Rhmol10G0140800</name>
</gene>
<reference evidence="1" key="1">
    <citation type="submission" date="2022-02" db="EMBL/GenBank/DDBJ databases">
        <title>Plant Genome Project.</title>
        <authorList>
            <person name="Zhang R.-G."/>
        </authorList>
    </citation>
    <scope>NUCLEOTIDE SEQUENCE</scope>
    <source>
        <strain evidence="1">AT1</strain>
    </source>
</reference>